<evidence type="ECO:0000313" key="3">
    <source>
        <dbReference type="Proteomes" id="UP000271624"/>
    </source>
</evidence>
<comment type="caution">
    <text evidence="2">The sequence shown here is derived from an EMBL/GenBank/DDBJ whole genome shotgun (WGS) entry which is preliminary data.</text>
</comment>
<dbReference type="NCBIfam" id="TIGR02595">
    <property type="entry name" value="PEP_CTERM"/>
    <property type="match status" value="1"/>
</dbReference>
<protein>
    <recommendedName>
        <fullName evidence="4">PEP-CTERM protein-sorting domain-containing protein</fullName>
    </recommendedName>
</protein>
<reference evidence="2" key="2">
    <citation type="journal article" date="2019" name="Genome Biol. Evol.">
        <title>Day and night: Metabolic profiles and evolutionary relationships of six axenic non-marine cyanobacteria.</title>
        <authorList>
            <person name="Will S.E."/>
            <person name="Henke P."/>
            <person name="Boedeker C."/>
            <person name="Huang S."/>
            <person name="Brinkmann H."/>
            <person name="Rohde M."/>
            <person name="Jarek M."/>
            <person name="Friedl T."/>
            <person name="Seufert S."/>
            <person name="Schumacher M."/>
            <person name="Overmann J."/>
            <person name="Neumann-Schaal M."/>
            <person name="Petersen J."/>
        </authorList>
    </citation>
    <scope>NUCLEOTIDE SEQUENCE [LARGE SCALE GENOMIC DNA]</scope>
    <source>
        <strain evidence="2">PCC 7102</strain>
    </source>
</reference>
<dbReference type="NCBIfam" id="NF041928">
    <property type="entry name" value="choice_anch_W"/>
    <property type="match status" value="1"/>
</dbReference>
<proteinExistence type="predicted"/>
<dbReference type="EMBL" id="RSCL01000014">
    <property type="protein sequence ID" value="RUT03073.1"/>
    <property type="molecule type" value="Genomic_DNA"/>
</dbReference>
<dbReference type="RefSeq" id="WP_127083678.1">
    <property type="nucleotide sequence ID" value="NZ_RSCL01000014.1"/>
</dbReference>
<evidence type="ECO:0000256" key="1">
    <source>
        <dbReference type="SAM" id="SignalP"/>
    </source>
</evidence>
<dbReference type="AlphaFoldDB" id="A0A3S1B1J7"/>
<sequence>MIRLNKILNQHKLLLLSLSAIGIIAAPSQASAFTLVNRDSLTDTQFNDLLLTKEYTETFVAESRMGNNGSGGNGERELGINSPWLPNANGKLVGGDPVARGDRTWTSGTPVDFMLEYNGSVVDYTVDGKLLTTTAFTGAATDIFLRTFAQKNNGSTSNITSTLTNLVLNGKGVGKSLSSAGTGISSDVDYLQISNITSPFKLTGQSIFSWTGAAPQRSNLAYQIKVASGATSVPEPSTVAALVVASGIIVGAKRKKPSF</sequence>
<dbReference type="InterPro" id="IPR013424">
    <property type="entry name" value="Ice-binding_C"/>
</dbReference>
<feature type="chain" id="PRO_5030082935" description="PEP-CTERM protein-sorting domain-containing protein" evidence="1">
    <location>
        <begin position="33"/>
        <end position="259"/>
    </location>
</feature>
<dbReference type="OrthoDB" id="509365at2"/>
<keyword evidence="3" id="KW-1185">Reference proteome</keyword>
<evidence type="ECO:0008006" key="4">
    <source>
        <dbReference type="Google" id="ProtNLM"/>
    </source>
</evidence>
<organism evidence="2 3">
    <name type="scientific">Dulcicalothrix desertica PCC 7102</name>
    <dbReference type="NCBI Taxonomy" id="232991"/>
    <lineage>
        <taxon>Bacteria</taxon>
        <taxon>Bacillati</taxon>
        <taxon>Cyanobacteriota</taxon>
        <taxon>Cyanophyceae</taxon>
        <taxon>Nostocales</taxon>
        <taxon>Calotrichaceae</taxon>
        <taxon>Dulcicalothrix</taxon>
    </lineage>
</organism>
<feature type="signal peptide" evidence="1">
    <location>
        <begin position="1"/>
        <end position="32"/>
    </location>
</feature>
<gene>
    <name evidence="2" type="ORF">DSM106972_053810</name>
</gene>
<name>A0A3S1B1J7_9CYAN</name>
<dbReference type="InterPro" id="IPR049671">
    <property type="entry name" value="Choice_anch_W"/>
</dbReference>
<reference evidence="2" key="1">
    <citation type="submission" date="2018-12" db="EMBL/GenBank/DDBJ databases">
        <authorList>
            <person name="Will S."/>
            <person name="Neumann-Schaal M."/>
            <person name="Henke P."/>
        </authorList>
    </citation>
    <scope>NUCLEOTIDE SEQUENCE</scope>
    <source>
        <strain evidence="2">PCC 7102</strain>
    </source>
</reference>
<keyword evidence="1" id="KW-0732">Signal</keyword>
<dbReference type="Proteomes" id="UP000271624">
    <property type="component" value="Unassembled WGS sequence"/>
</dbReference>
<evidence type="ECO:0000313" key="2">
    <source>
        <dbReference type="EMBL" id="RUT03073.1"/>
    </source>
</evidence>
<accession>A0A3S1B1J7</accession>